<keyword evidence="4" id="KW-0326">Glycosidase</keyword>
<sequence length="318" mass="36572">ERDFTGTPYVLVYVILPVSRYYQFCELVDPDELINQLRMLKSINVDGVVVDCWWGIVEAHAPNQYNWNGYKKLFQIVQHLNLMLHVIMSFHEYGGNRGDDIHIPLPPWVIASLIGRQDGTVYYDYMRSFCVEFAEFLESGLISEIKIGLGPCGELRYPSYPAKHDWKYPGIGEFQFGEGGRRGNSSWGRVPENAGSYNSRPHETGFFCDKGDYKHSDYGVFFLEWYFEYLIDHARRVLKIANTAFIHTPLDAKLPCVHWSRDTDSLAAELIAGYHIKHSGYTRIGSMLRESHETALNIQCAELQTLDQYDNSSKEVAM</sequence>
<dbReference type="GO" id="GO:0009507">
    <property type="term" value="C:chloroplast"/>
    <property type="evidence" value="ECO:0000318"/>
    <property type="project" value="GO_Central"/>
</dbReference>
<feature type="non-terminal residue" evidence="5">
    <location>
        <position position="1"/>
    </location>
</feature>
<dbReference type="GO" id="GO:0005983">
    <property type="term" value="P:starch catabolic process"/>
    <property type="evidence" value="ECO:0000318"/>
    <property type="project" value="GO_Central"/>
</dbReference>
<protein>
    <recommendedName>
        <fullName evidence="4">Beta-amylase</fullName>
        <ecNumber evidence="4">3.2.1.2</ecNumber>
    </recommendedName>
</protein>
<dbReference type="InterPro" id="IPR001554">
    <property type="entry name" value="Glyco_hydro_14"/>
</dbReference>
<evidence type="ECO:0000256" key="4">
    <source>
        <dbReference type="RuleBase" id="RU000509"/>
    </source>
</evidence>
<evidence type="ECO:0000256" key="2">
    <source>
        <dbReference type="ARBA" id="ARBA00023277"/>
    </source>
</evidence>
<dbReference type="AlphaFoldDB" id="A0A022QW57"/>
<proteinExistence type="inferred from homology"/>
<name>A0A022QW57_ERYGU</name>
<dbReference type="EC" id="3.2.1.2" evidence="4"/>
<dbReference type="GO" id="GO:0016161">
    <property type="term" value="F:beta-amylase activity"/>
    <property type="evidence" value="ECO:0000318"/>
    <property type="project" value="GO_Central"/>
</dbReference>
<gene>
    <name evidence="5" type="ORF">MIMGU_mgv1a025317mg</name>
</gene>
<dbReference type="InterPro" id="IPR017853">
    <property type="entry name" value="GH"/>
</dbReference>
<keyword evidence="3 4" id="KW-0624">Polysaccharide degradation</keyword>
<evidence type="ECO:0000313" key="6">
    <source>
        <dbReference type="Proteomes" id="UP000030748"/>
    </source>
</evidence>
<dbReference type="Proteomes" id="UP000030748">
    <property type="component" value="Unassembled WGS sequence"/>
</dbReference>
<keyword evidence="2 4" id="KW-0119">Carbohydrate metabolism</keyword>
<dbReference type="PANTHER" id="PTHR31352:SF58">
    <property type="entry name" value="BETA-AMYLASE 2, CHLOROPLASTIC"/>
    <property type="match status" value="1"/>
</dbReference>
<dbReference type="STRING" id="4155.A0A022QW57"/>
<dbReference type="PRINTS" id="PR00750">
    <property type="entry name" value="BETAAMYLASE"/>
</dbReference>
<comment type="catalytic activity">
    <reaction evidence="4">
        <text>Hydrolysis of (1-&gt;4)-alpha-D-glucosidic linkages in polysaccharides so as to remove successive maltose units from the non-reducing ends of the chains.</text>
        <dbReference type="EC" id="3.2.1.2"/>
    </reaction>
</comment>
<evidence type="ECO:0000313" key="5">
    <source>
        <dbReference type="EMBL" id="EYU32121.1"/>
    </source>
</evidence>
<evidence type="ECO:0000256" key="1">
    <source>
        <dbReference type="ARBA" id="ARBA00005652"/>
    </source>
</evidence>
<dbReference type="Gene3D" id="3.20.20.80">
    <property type="entry name" value="Glycosidases"/>
    <property type="match status" value="2"/>
</dbReference>
<organism evidence="5 6">
    <name type="scientific">Erythranthe guttata</name>
    <name type="common">Yellow monkey flower</name>
    <name type="synonym">Mimulus guttatus</name>
    <dbReference type="NCBI Taxonomy" id="4155"/>
    <lineage>
        <taxon>Eukaryota</taxon>
        <taxon>Viridiplantae</taxon>
        <taxon>Streptophyta</taxon>
        <taxon>Embryophyta</taxon>
        <taxon>Tracheophyta</taxon>
        <taxon>Spermatophyta</taxon>
        <taxon>Magnoliopsida</taxon>
        <taxon>eudicotyledons</taxon>
        <taxon>Gunneridae</taxon>
        <taxon>Pentapetalae</taxon>
        <taxon>asterids</taxon>
        <taxon>lamiids</taxon>
        <taxon>Lamiales</taxon>
        <taxon>Phrymaceae</taxon>
        <taxon>Erythranthe</taxon>
    </lineage>
</organism>
<keyword evidence="6" id="KW-1185">Reference proteome</keyword>
<dbReference type="Pfam" id="PF01373">
    <property type="entry name" value="Glyco_hydro_14"/>
    <property type="match status" value="2"/>
</dbReference>
<dbReference type="EMBL" id="KI630880">
    <property type="protein sequence ID" value="EYU32121.1"/>
    <property type="molecule type" value="Genomic_DNA"/>
</dbReference>
<comment type="similarity">
    <text evidence="1 4">Belongs to the glycosyl hydrolase 14 family.</text>
</comment>
<evidence type="ECO:0000256" key="3">
    <source>
        <dbReference type="ARBA" id="ARBA00023326"/>
    </source>
</evidence>
<keyword evidence="4" id="KW-0378">Hydrolase</keyword>
<reference evidence="5 6" key="1">
    <citation type="journal article" date="2013" name="Proc. Natl. Acad. Sci. U.S.A.">
        <title>Fine-scale variation in meiotic recombination in Mimulus inferred from population shotgun sequencing.</title>
        <authorList>
            <person name="Hellsten U."/>
            <person name="Wright K.M."/>
            <person name="Jenkins J."/>
            <person name="Shu S."/>
            <person name="Yuan Y."/>
            <person name="Wessler S.R."/>
            <person name="Schmutz J."/>
            <person name="Willis J.H."/>
            <person name="Rokhsar D.S."/>
        </authorList>
    </citation>
    <scope>NUCLEOTIDE SEQUENCE [LARGE SCALE GENOMIC DNA]</scope>
    <source>
        <strain evidence="6">cv. DUN x IM62</strain>
    </source>
</reference>
<dbReference type="SUPFAM" id="SSF51445">
    <property type="entry name" value="(Trans)glycosidases"/>
    <property type="match status" value="1"/>
</dbReference>
<dbReference type="PANTHER" id="PTHR31352">
    <property type="entry name" value="BETA-AMYLASE 1, CHLOROPLASTIC"/>
    <property type="match status" value="1"/>
</dbReference>
<accession>A0A022QW57</accession>